<proteinExistence type="predicted"/>
<gene>
    <name evidence="1" type="ORF">APZ42_028024</name>
</gene>
<accession>A0A164QWA6</accession>
<dbReference type="Proteomes" id="UP000076858">
    <property type="component" value="Unassembled WGS sequence"/>
</dbReference>
<evidence type="ECO:0000313" key="1">
    <source>
        <dbReference type="EMBL" id="KZS08113.1"/>
    </source>
</evidence>
<organism evidence="1 2">
    <name type="scientific">Daphnia magna</name>
    <dbReference type="NCBI Taxonomy" id="35525"/>
    <lineage>
        <taxon>Eukaryota</taxon>
        <taxon>Metazoa</taxon>
        <taxon>Ecdysozoa</taxon>
        <taxon>Arthropoda</taxon>
        <taxon>Crustacea</taxon>
        <taxon>Branchiopoda</taxon>
        <taxon>Diplostraca</taxon>
        <taxon>Cladocera</taxon>
        <taxon>Anomopoda</taxon>
        <taxon>Daphniidae</taxon>
        <taxon>Daphnia</taxon>
    </lineage>
</organism>
<protein>
    <submittedName>
        <fullName evidence="1">Uncharacterized protein</fullName>
    </submittedName>
</protein>
<dbReference type="OrthoDB" id="63267at2759"/>
<evidence type="ECO:0000313" key="2">
    <source>
        <dbReference type="Proteomes" id="UP000076858"/>
    </source>
</evidence>
<keyword evidence="2" id="KW-1185">Reference proteome</keyword>
<reference evidence="1 2" key="1">
    <citation type="submission" date="2016-03" db="EMBL/GenBank/DDBJ databases">
        <title>EvidentialGene: Evidence-directed Construction of Genes on Genomes.</title>
        <authorList>
            <person name="Gilbert D.G."/>
            <person name="Choi J.-H."/>
            <person name="Mockaitis K."/>
            <person name="Colbourne J."/>
            <person name="Pfrender M."/>
        </authorList>
    </citation>
    <scope>NUCLEOTIDE SEQUENCE [LARGE SCALE GENOMIC DNA]</scope>
    <source>
        <strain evidence="1 2">Xinb3</strain>
        <tissue evidence="1">Complete organism</tissue>
    </source>
</reference>
<comment type="caution">
    <text evidence="1">The sequence shown here is derived from an EMBL/GenBank/DDBJ whole genome shotgun (WGS) entry which is preliminary data.</text>
</comment>
<dbReference type="EMBL" id="LRGB01002353">
    <property type="protein sequence ID" value="KZS08113.1"/>
    <property type="molecule type" value="Genomic_DNA"/>
</dbReference>
<name>A0A164QWA6_9CRUS</name>
<sequence length="147" mass="15788">MNNNHHFQLLMMFKHTHTQKAELQELDSQILLTQGQGSCGQGSTMMLMNMNTPPAPMSPPVHHSQQSSTVSNSLGGSVVGGNGNIVGGNHHSSTLGSQPSSIGSSNGYDLINIKEKRRMGIVRPTNLKGGWGRLECDPEEEGVSPRL</sequence>
<dbReference type="AlphaFoldDB" id="A0A164QWA6"/>